<name>A0A2T6BPD9_9RHOB</name>
<comment type="caution">
    <text evidence="2">The sequence shown here is derived from an EMBL/GenBank/DDBJ whole genome shotgun (WGS) entry which is preliminary data.</text>
</comment>
<dbReference type="Pfam" id="PF00535">
    <property type="entry name" value="Glycos_transf_2"/>
    <property type="match status" value="1"/>
</dbReference>
<evidence type="ECO:0000313" key="3">
    <source>
        <dbReference type="Proteomes" id="UP000243978"/>
    </source>
</evidence>
<evidence type="ECO:0000313" key="2">
    <source>
        <dbReference type="EMBL" id="PTX57935.1"/>
    </source>
</evidence>
<dbReference type="InterPro" id="IPR001173">
    <property type="entry name" value="Glyco_trans_2-like"/>
</dbReference>
<dbReference type="InterPro" id="IPR029044">
    <property type="entry name" value="Nucleotide-diphossugar_trans"/>
</dbReference>
<dbReference type="EMBL" id="QBKS01000001">
    <property type="protein sequence ID" value="PTX57935.1"/>
    <property type="molecule type" value="Genomic_DNA"/>
</dbReference>
<dbReference type="PANTHER" id="PTHR43179">
    <property type="entry name" value="RHAMNOSYLTRANSFERASE WBBL"/>
    <property type="match status" value="1"/>
</dbReference>
<dbReference type="OrthoDB" id="9771846at2"/>
<evidence type="ECO:0000259" key="1">
    <source>
        <dbReference type="Pfam" id="PF00535"/>
    </source>
</evidence>
<dbReference type="PANTHER" id="PTHR43179:SF7">
    <property type="entry name" value="RHAMNOSYLTRANSFERASE WBBL"/>
    <property type="match status" value="1"/>
</dbReference>
<sequence>MTHKLGCIIVTYNSEAEIGPCLDSLMHSNGVDLSIVVVDNASSDGTVDRVAQHPSRPTLIRAAINGGFAAGVNQGLDCLRKDQMLDRFWILNPDCTVPPETAAKIARHPKPFSLLGNRLLYAHDPERIQIDAGTINRWTGVTSNLNLGAPALKTPPAKPHRADFISGASMTASREFLEIAGPMPEDYFLYYEEVHWAQLRADLPLAICADAPVLHSAGASIGSATLDRGPSALSVYFKHRARMKFVAWFNPIALPIAYFFGLAKAVQHGIKGQISAVIPTMRALHGLGPGPKVQAQLGQTDQAAAKSRKVAKRLA</sequence>
<organism evidence="2 3">
    <name type="scientific">Litoreibacter ponti</name>
    <dbReference type="NCBI Taxonomy" id="1510457"/>
    <lineage>
        <taxon>Bacteria</taxon>
        <taxon>Pseudomonadati</taxon>
        <taxon>Pseudomonadota</taxon>
        <taxon>Alphaproteobacteria</taxon>
        <taxon>Rhodobacterales</taxon>
        <taxon>Roseobacteraceae</taxon>
        <taxon>Litoreibacter</taxon>
    </lineage>
</organism>
<protein>
    <recommendedName>
        <fullName evidence="1">Glycosyltransferase 2-like domain-containing protein</fullName>
    </recommendedName>
</protein>
<dbReference type="AlphaFoldDB" id="A0A2T6BPD9"/>
<dbReference type="SUPFAM" id="SSF53448">
    <property type="entry name" value="Nucleotide-diphospho-sugar transferases"/>
    <property type="match status" value="1"/>
</dbReference>
<dbReference type="Proteomes" id="UP000243978">
    <property type="component" value="Unassembled WGS sequence"/>
</dbReference>
<feature type="domain" description="Glycosyltransferase 2-like" evidence="1">
    <location>
        <begin position="8"/>
        <end position="107"/>
    </location>
</feature>
<dbReference type="RefSeq" id="WP_107845991.1">
    <property type="nucleotide sequence ID" value="NZ_QBKS01000001.1"/>
</dbReference>
<proteinExistence type="predicted"/>
<keyword evidence="3" id="KW-1185">Reference proteome</keyword>
<gene>
    <name evidence="2" type="ORF">C8N43_2610</name>
</gene>
<dbReference type="Gene3D" id="3.90.550.10">
    <property type="entry name" value="Spore Coat Polysaccharide Biosynthesis Protein SpsA, Chain A"/>
    <property type="match status" value="1"/>
</dbReference>
<accession>A0A2T6BPD9</accession>
<reference evidence="2 3" key="1">
    <citation type="submission" date="2018-04" db="EMBL/GenBank/DDBJ databases">
        <title>Genomic Encyclopedia of Archaeal and Bacterial Type Strains, Phase II (KMG-II): from individual species to whole genera.</title>
        <authorList>
            <person name="Goeker M."/>
        </authorList>
    </citation>
    <scope>NUCLEOTIDE SEQUENCE [LARGE SCALE GENOMIC DNA]</scope>
    <source>
        <strain evidence="2 3">DSM 100977</strain>
    </source>
</reference>